<organism evidence="2 3">
    <name type="scientific">Terribacillus halophilus</name>
    <dbReference type="NCBI Taxonomy" id="361279"/>
    <lineage>
        <taxon>Bacteria</taxon>
        <taxon>Bacillati</taxon>
        <taxon>Bacillota</taxon>
        <taxon>Bacilli</taxon>
        <taxon>Bacillales</taxon>
        <taxon>Bacillaceae</taxon>
        <taxon>Terribacillus</taxon>
    </lineage>
</organism>
<sequence length="101" mass="10774">MLKKVLLVIGAVIAGAVLLANLGSLLVLAVSVAIGYYGLRRFIMTDSVGAKIGWGAVIGIGVCISLSNLPALIGLIALAVLYYLYKAWKKEKESEKFDYTL</sequence>
<accession>A0A1G6I5Y5</accession>
<protein>
    <submittedName>
        <fullName evidence="2">Lia operon protein LiaI</fullName>
    </submittedName>
</protein>
<evidence type="ECO:0000313" key="2">
    <source>
        <dbReference type="EMBL" id="SDC01176.1"/>
    </source>
</evidence>
<keyword evidence="1" id="KW-0812">Transmembrane</keyword>
<name>A0A1G6I5Y5_9BACI</name>
<gene>
    <name evidence="2" type="ORF">SAMN05421663_101141</name>
</gene>
<evidence type="ECO:0000256" key="1">
    <source>
        <dbReference type="SAM" id="Phobius"/>
    </source>
</evidence>
<dbReference type="AlphaFoldDB" id="A0A1G6I5Y5"/>
<keyword evidence="1" id="KW-0472">Membrane</keyword>
<dbReference type="EMBL" id="FMZB01000001">
    <property type="protein sequence ID" value="SDC01176.1"/>
    <property type="molecule type" value="Genomic_DNA"/>
</dbReference>
<dbReference type="Proteomes" id="UP000198666">
    <property type="component" value="Unassembled WGS sequence"/>
</dbReference>
<keyword evidence="3" id="KW-1185">Reference proteome</keyword>
<keyword evidence="1" id="KW-1133">Transmembrane helix</keyword>
<evidence type="ECO:0000313" key="3">
    <source>
        <dbReference type="Proteomes" id="UP000198666"/>
    </source>
</evidence>
<proteinExistence type="predicted"/>
<feature type="transmembrane region" description="Helical" evidence="1">
    <location>
        <begin position="53"/>
        <end position="85"/>
    </location>
</feature>
<dbReference type="STRING" id="361279.SAMN05421663_101141"/>
<reference evidence="3" key="1">
    <citation type="submission" date="2016-10" db="EMBL/GenBank/DDBJ databases">
        <authorList>
            <person name="Varghese N."/>
            <person name="Submissions S."/>
        </authorList>
    </citation>
    <scope>NUCLEOTIDE SEQUENCE [LARGE SCALE GENOMIC DNA]</scope>
    <source>
        <strain evidence="3">DSM 21620</strain>
    </source>
</reference>